<evidence type="ECO:0000256" key="3">
    <source>
        <dbReference type="ARBA" id="ARBA00023163"/>
    </source>
</evidence>
<dbReference type="GO" id="GO:0045892">
    <property type="term" value="P:negative regulation of DNA-templated transcription"/>
    <property type="evidence" value="ECO:0007669"/>
    <property type="project" value="UniProtKB-ARBA"/>
</dbReference>
<dbReference type="PRINTS" id="PR00455">
    <property type="entry name" value="HTHTETR"/>
</dbReference>
<dbReference type="InterPro" id="IPR036271">
    <property type="entry name" value="Tet_transcr_reg_TetR-rel_C_sf"/>
</dbReference>
<dbReference type="GO" id="GO:0003700">
    <property type="term" value="F:DNA-binding transcription factor activity"/>
    <property type="evidence" value="ECO:0007669"/>
    <property type="project" value="TreeGrafter"/>
</dbReference>
<proteinExistence type="predicted"/>
<dbReference type="AlphaFoldDB" id="D7CJD3"/>
<reference evidence="7" key="1">
    <citation type="journal article" date="2010" name="Stand. Genomic Sci.">
        <title>Complete genome sequence of Syntrophothermus lipocalidus type strain (TGB-C1T).</title>
        <authorList>
            <consortium name="US DOE Joint Genome Institute (JGI-PGF)"/>
            <person name="Djao O."/>
            <person name="Zhang X."/>
            <person name="Lucas S."/>
            <person name="Lapidus A."/>
            <person name="Glavina Del Rio T."/>
            <person name="Nolan M."/>
            <person name="Tice H."/>
            <person name="Cheng J."/>
            <person name="Han C."/>
            <person name="Tapia R."/>
            <person name="Goodwin L."/>
            <person name="Pitluck S."/>
            <person name="Liolios K."/>
            <person name="Ivanova N."/>
            <person name="Mavromatis K."/>
            <person name="Mikhailova N."/>
            <person name="Ovchinnikova G."/>
            <person name="Pati A."/>
            <person name="Brambilla E."/>
            <person name="Chen A."/>
            <person name="Palaniappan K."/>
            <person name="Land M."/>
            <person name="Hauser L."/>
            <person name="Chang Y."/>
            <person name="Jeffries C."/>
            <person name="Rohde M."/>
            <person name="Sikorski J."/>
            <person name="Spring S."/>
            <person name="Goker M."/>
            <person name="Detter J."/>
            <person name="Woyke T."/>
            <person name="Bristow J."/>
            <person name="Eisen J."/>
            <person name="Markowitz V."/>
            <person name="Hugenholtz P."/>
            <person name="Kyrpides N."/>
            <person name="Klenk H."/>
        </authorList>
    </citation>
    <scope>NUCLEOTIDE SEQUENCE [LARGE SCALE GENOMIC DNA]</scope>
    <source>
        <strain evidence="7">DSM 12680 / TGB-C1</strain>
    </source>
</reference>
<dbReference type="Gene3D" id="1.10.10.60">
    <property type="entry name" value="Homeodomain-like"/>
    <property type="match status" value="1"/>
</dbReference>
<dbReference type="Gene3D" id="1.10.357.10">
    <property type="entry name" value="Tetracycline Repressor, domain 2"/>
    <property type="match status" value="1"/>
</dbReference>
<dbReference type="InterPro" id="IPR009057">
    <property type="entry name" value="Homeodomain-like_sf"/>
</dbReference>
<dbReference type="GO" id="GO:0000976">
    <property type="term" value="F:transcription cis-regulatory region binding"/>
    <property type="evidence" value="ECO:0007669"/>
    <property type="project" value="TreeGrafter"/>
</dbReference>
<dbReference type="InterPro" id="IPR050109">
    <property type="entry name" value="HTH-type_TetR-like_transc_reg"/>
</dbReference>
<dbReference type="RefSeq" id="WP_013174424.1">
    <property type="nucleotide sequence ID" value="NC_014220.1"/>
</dbReference>
<feature type="domain" description="HTH tetR-type" evidence="5">
    <location>
        <begin position="9"/>
        <end position="69"/>
    </location>
</feature>
<dbReference type="FunFam" id="1.10.10.60:FF:000141">
    <property type="entry name" value="TetR family transcriptional regulator"/>
    <property type="match status" value="1"/>
</dbReference>
<dbReference type="InterPro" id="IPR023772">
    <property type="entry name" value="DNA-bd_HTH_TetR-type_CS"/>
</dbReference>
<dbReference type="OrthoDB" id="9785164at2"/>
<accession>D7CJD3</accession>
<evidence type="ECO:0000313" key="7">
    <source>
        <dbReference type="Proteomes" id="UP000000378"/>
    </source>
</evidence>
<dbReference type="InterPro" id="IPR001647">
    <property type="entry name" value="HTH_TetR"/>
</dbReference>
<keyword evidence="7" id="KW-1185">Reference proteome</keyword>
<evidence type="ECO:0000313" key="6">
    <source>
        <dbReference type="EMBL" id="ADI01022.1"/>
    </source>
</evidence>
<dbReference type="SUPFAM" id="SSF48498">
    <property type="entry name" value="Tetracyclin repressor-like, C-terminal domain"/>
    <property type="match status" value="1"/>
</dbReference>
<dbReference type="Pfam" id="PF17932">
    <property type="entry name" value="TetR_C_24"/>
    <property type="match status" value="1"/>
</dbReference>
<dbReference type="KEGG" id="slp:Slip_0235"/>
<keyword evidence="2 4" id="KW-0238">DNA-binding</keyword>
<dbReference type="HOGENOM" id="CLU_069356_12_2_9"/>
<dbReference type="InterPro" id="IPR041490">
    <property type="entry name" value="KstR2_TetR_C"/>
</dbReference>
<dbReference type="STRING" id="643648.Slip_0235"/>
<reference evidence="6 7" key="2">
    <citation type="journal article" date="2010" name="Stand. Genomic Sci.">
        <title>Complete genome sequence of Syntrophothermus lipocalidus type strain (TGB-C1).</title>
        <authorList>
            <person name="Djao O.D."/>
            <person name="Zhang X."/>
            <person name="Lucas S."/>
            <person name="Lapidus A."/>
            <person name="Del Rio T.G."/>
            <person name="Nolan M."/>
            <person name="Tice H."/>
            <person name="Cheng J.F."/>
            <person name="Han C."/>
            <person name="Tapia R."/>
            <person name="Goodwin L."/>
            <person name="Pitluck S."/>
            <person name="Liolios K."/>
            <person name="Ivanova N."/>
            <person name="Mavromatis K."/>
            <person name="Mikhailova N."/>
            <person name="Ovchinnikova G."/>
            <person name="Pati A."/>
            <person name="Brambilla E."/>
            <person name="Chen A."/>
            <person name="Palaniappan K."/>
            <person name="Land M."/>
            <person name="Hauser L."/>
            <person name="Chang Y.J."/>
            <person name="Jeffries C.D."/>
            <person name="Rohde M."/>
            <person name="Sikorski J."/>
            <person name="Spring S."/>
            <person name="Goker M."/>
            <person name="Detter J.C."/>
            <person name="Woyke T."/>
            <person name="Bristow J."/>
            <person name="Eisen J.A."/>
            <person name="Markowitz V."/>
            <person name="Hugenholtz P."/>
            <person name="Kyrpides N.C."/>
            <person name="Klenk H.P."/>
        </authorList>
    </citation>
    <scope>NUCLEOTIDE SEQUENCE [LARGE SCALE GENOMIC DNA]</scope>
    <source>
        <strain evidence="7">DSM 12680 / TGB-C1</strain>
    </source>
</reference>
<dbReference type="Proteomes" id="UP000000378">
    <property type="component" value="Chromosome"/>
</dbReference>
<gene>
    <name evidence="6" type="ordered locus">Slip_0235</name>
</gene>
<dbReference type="PANTHER" id="PTHR30055">
    <property type="entry name" value="HTH-TYPE TRANSCRIPTIONAL REGULATOR RUTR"/>
    <property type="match status" value="1"/>
</dbReference>
<dbReference type="Pfam" id="PF00440">
    <property type="entry name" value="TetR_N"/>
    <property type="match status" value="1"/>
</dbReference>
<evidence type="ECO:0000256" key="4">
    <source>
        <dbReference type="PROSITE-ProRule" id="PRU00335"/>
    </source>
</evidence>
<dbReference type="PANTHER" id="PTHR30055:SF226">
    <property type="entry name" value="HTH-TYPE TRANSCRIPTIONAL REGULATOR PKSA"/>
    <property type="match status" value="1"/>
</dbReference>
<evidence type="ECO:0000256" key="2">
    <source>
        <dbReference type="ARBA" id="ARBA00023125"/>
    </source>
</evidence>
<dbReference type="PROSITE" id="PS50977">
    <property type="entry name" value="HTH_TETR_2"/>
    <property type="match status" value="1"/>
</dbReference>
<dbReference type="SUPFAM" id="SSF46689">
    <property type="entry name" value="Homeodomain-like"/>
    <property type="match status" value="1"/>
</dbReference>
<name>D7CJD3_SYNLT</name>
<keyword evidence="1" id="KW-0805">Transcription regulation</keyword>
<evidence type="ECO:0000259" key="5">
    <source>
        <dbReference type="PROSITE" id="PS50977"/>
    </source>
</evidence>
<dbReference type="eggNOG" id="COG1309">
    <property type="taxonomic scope" value="Bacteria"/>
</dbReference>
<keyword evidence="3" id="KW-0804">Transcription</keyword>
<dbReference type="PROSITE" id="PS01081">
    <property type="entry name" value="HTH_TETR_1"/>
    <property type="match status" value="1"/>
</dbReference>
<dbReference type="EMBL" id="CP002048">
    <property type="protein sequence ID" value="ADI01022.1"/>
    <property type="molecule type" value="Genomic_DNA"/>
</dbReference>
<sequence length="196" mass="22123">MDKSPPQDTGKKKKLFEAAARLFAEKGFEKTTVDEIAEAAAVAKGTVYYYFKGKEDIFLFLIDEAMAILKQRLNRALAGIEEETPAILEKLVQVHLAFFTDYWDVCRVILAEAWGSLDRQQRLQELLTEYYALIGGYFLRGMEEGAIRRQDPEVLAVAFFGMTAVTALHFLGKPTPVDWNDIENRLCALFFGGAKP</sequence>
<feature type="DNA-binding region" description="H-T-H motif" evidence="4">
    <location>
        <begin position="32"/>
        <end position="51"/>
    </location>
</feature>
<protein>
    <submittedName>
        <fullName evidence="6">Transcriptional regulator, TetR family</fullName>
    </submittedName>
</protein>
<organism evidence="6 7">
    <name type="scientific">Syntrophothermus lipocalidus (strain DSM 12680 / TGB-C1)</name>
    <dbReference type="NCBI Taxonomy" id="643648"/>
    <lineage>
        <taxon>Bacteria</taxon>
        <taxon>Bacillati</taxon>
        <taxon>Bacillota</taxon>
        <taxon>Clostridia</taxon>
        <taxon>Eubacteriales</taxon>
        <taxon>Syntrophomonadaceae</taxon>
        <taxon>Syntrophothermus</taxon>
    </lineage>
</organism>
<evidence type="ECO:0000256" key="1">
    <source>
        <dbReference type="ARBA" id="ARBA00023015"/>
    </source>
</evidence>